<comment type="subunit">
    <text evidence="10">Component of the oligosaccharyltransferase (OST) complex.</text>
</comment>
<comment type="function">
    <text evidence="1 10">Subunit of the oligosaccharyl transferase (OST) complex that catalyzes the initial transfer of a defined glycan (Glc(3)Man(9)GlcNAc(2) in eukaryotes) from the lipid carrier dolichol-pyrophosphate to an asparagine residue within an Asn-X-Ser/Thr consensus motif in nascent polypeptide chains, the first step in protein N-glycosylation. N-glycosylation occurs cotranslationally and the complex associates with the Sec61 complex at the channel-forming translocon complex that mediates protein translocation across the endoplasmic reticulum (ER). All subunits are required for a maximal enzyme activity.</text>
</comment>
<proteinExistence type="inferred from homology"/>
<evidence type="ECO:0000256" key="2">
    <source>
        <dbReference type="ARBA" id="ARBA00004115"/>
    </source>
</evidence>
<keyword evidence="7 10" id="KW-0256">Endoplasmic reticulum</keyword>
<evidence type="ECO:0000256" key="3">
    <source>
        <dbReference type="ARBA" id="ARBA00004922"/>
    </source>
</evidence>
<name>A0AA38X7S1_9EURO</name>
<evidence type="ECO:0000256" key="9">
    <source>
        <dbReference type="ARBA" id="ARBA00023136"/>
    </source>
</evidence>
<evidence type="ECO:0000313" key="11">
    <source>
        <dbReference type="EMBL" id="KAJ9608343.1"/>
    </source>
</evidence>
<evidence type="ECO:0000256" key="6">
    <source>
        <dbReference type="ARBA" id="ARBA00022729"/>
    </source>
</evidence>
<keyword evidence="5 10" id="KW-0812">Transmembrane</keyword>
<evidence type="ECO:0000256" key="7">
    <source>
        <dbReference type="ARBA" id="ARBA00022824"/>
    </source>
</evidence>
<dbReference type="Proteomes" id="UP001172673">
    <property type="component" value="Unassembled WGS sequence"/>
</dbReference>
<keyword evidence="9 10" id="KW-0472">Membrane</keyword>
<keyword evidence="12" id="KW-1185">Reference proteome</keyword>
<dbReference type="AlphaFoldDB" id="A0AA38X7S1"/>
<organism evidence="11 12">
    <name type="scientific">Cladophialophora chaetospira</name>
    <dbReference type="NCBI Taxonomy" id="386627"/>
    <lineage>
        <taxon>Eukaryota</taxon>
        <taxon>Fungi</taxon>
        <taxon>Dikarya</taxon>
        <taxon>Ascomycota</taxon>
        <taxon>Pezizomycotina</taxon>
        <taxon>Eurotiomycetes</taxon>
        <taxon>Chaetothyriomycetidae</taxon>
        <taxon>Chaetothyriales</taxon>
        <taxon>Herpotrichiellaceae</taxon>
        <taxon>Cladophialophora</taxon>
    </lineage>
</organism>
<accession>A0AA38X7S1</accession>
<evidence type="ECO:0000313" key="12">
    <source>
        <dbReference type="Proteomes" id="UP001172673"/>
    </source>
</evidence>
<feature type="signal peptide" evidence="10">
    <location>
        <begin position="1"/>
        <end position="19"/>
    </location>
</feature>
<evidence type="ECO:0000256" key="1">
    <source>
        <dbReference type="ARBA" id="ARBA00002791"/>
    </source>
</evidence>
<comment type="subcellular location">
    <subcellularLocation>
        <location evidence="2 10">Endoplasmic reticulum membrane</location>
        <topology evidence="2 10">Single-pass type I membrane protein</topology>
    </subcellularLocation>
</comment>
<dbReference type="EMBL" id="JAPDRK010000010">
    <property type="protein sequence ID" value="KAJ9608343.1"/>
    <property type="molecule type" value="Genomic_DNA"/>
</dbReference>
<evidence type="ECO:0000256" key="4">
    <source>
        <dbReference type="ARBA" id="ARBA00008905"/>
    </source>
</evidence>
<dbReference type="PANTHER" id="PTHR21049">
    <property type="entry name" value="RIBOPHORIN I"/>
    <property type="match status" value="1"/>
</dbReference>
<comment type="caution">
    <text evidence="11">The sequence shown here is derived from an EMBL/GenBank/DDBJ whole genome shotgun (WGS) entry which is preliminary data.</text>
</comment>
<dbReference type="Pfam" id="PF04597">
    <property type="entry name" value="Ribophorin_I"/>
    <property type="match status" value="1"/>
</dbReference>
<dbReference type="GO" id="GO:0008250">
    <property type="term" value="C:oligosaccharyltransferase complex"/>
    <property type="evidence" value="ECO:0007669"/>
    <property type="project" value="UniProtKB-UniRule"/>
</dbReference>
<reference evidence="11" key="1">
    <citation type="submission" date="2022-10" db="EMBL/GenBank/DDBJ databases">
        <title>Culturing micro-colonial fungi from biological soil crusts in the Mojave desert and describing Neophaeococcomyces mojavensis, and introducing the new genera and species Taxawa tesnikishii.</title>
        <authorList>
            <person name="Kurbessoian T."/>
            <person name="Stajich J.E."/>
        </authorList>
    </citation>
    <scope>NUCLEOTIDE SEQUENCE</scope>
    <source>
        <strain evidence="11">TK_41</strain>
    </source>
</reference>
<keyword evidence="8 10" id="KW-1133">Transmembrane helix</keyword>
<keyword evidence="6 10" id="KW-0732">Signal</keyword>
<dbReference type="GO" id="GO:0018279">
    <property type="term" value="P:protein N-linked glycosylation via asparagine"/>
    <property type="evidence" value="ECO:0007669"/>
    <property type="project" value="TreeGrafter"/>
</dbReference>
<comment type="similarity">
    <text evidence="4 10">Belongs to the OST1 family.</text>
</comment>
<evidence type="ECO:0000256" key="5">
    <source>
        <dbReference type="ARBA" id="ARBA00022692"/>
    </source>
</evidence>
<gene>
    <name evidence="11" type="primary">OST1</name>
    <name evidence="11" type="ORF">H2200_007331</name>
</gene>
<evidence type="ECO:0000256" key="10">
    <source>
        <dbReference type="RuleBase" id="RU361143"/>
    </source>
</evidence>
<dbReference type="PANTHER" id="PTHR21049:SF0">
    <property type="entry name" value="DOLICHYL-DIPHOSPHOOLIGOSACCHARIDE--PROTEIN GLYCOSYLTRANSFERASE SUBUNIT 1"/>
    <property type="match status" value="1"/>
</dbReference>
<feature type="chain" id="PRO_5041489823" description="Dolichyl-diphosphooligosaccharide--protein glycosyltransferase subunit 1" evidence="10">
    <location>
        <begin position="20"/>
        <end position="526"/>
    </location>
</feature>
<comment type="pathway">
    <text evidence="3 10">Protein modification; protein glycosylation.</text>
</comment>
<dbReference type="InterPro" id="IPR007676">
    <property type="entry name" value="Ribophorin_I"/>
</dbReference>
<protein>
    <recommendedName>
        <fullName evidence="10">Dolichyl-diphosphooligosaccharide--protein glycosyltransferase subunit 1</fullName>
    </recommendedName>
</protein>
<evidence type="ECO:0000256" key="8">
    <source>
        <dbReference type="ARBA" id="ARBA00022989"/>
    </source>
</evidence>
<feature type="transmembrane region" description="Helical" evidence="10">
    <location>
        <begin position="498"/>
        <end position="517"/>
    </location>
</feature>
<sequence>MRLSSIASAALALCAGVLAAESNLTESRTTHKILTGDFKPPQVFENTNLVRTINLEKGYVRETTNVLITNTDKSPQSDYYIPFEYDSIGKIGGFDARDKKNPDTPLEVSIAALSAVLDDQGGSSKYVYADEYKMLADHGRPTQYYVIHLSEPLPPKGTVTLSISWHSLGLLTALPASIKQEDKQYLVYKFSAYVPSVYKTVKQKTKVKFPSADVPEYSTTTGLTSSKDPEKQGSSFTYGPYDTAKVEPGVAYPVTVRYEFNKPLLVCTALERDVEVSHWGGNLATEERYWLRHDGATLSNHFSRLAWGTQAFYLAAGQGSTSALRELKVALKPGSVDPYFTDDIGNVSTSRFRPNNIREASLELKPRYPLFGGWKYSFRIGWNNALSTAVRKLKTQSDTYILSIPLVEGPRNAEGIQYESLTFRVILPEGAKNIRWQTHGGTGVPTFLEEQSLHKTFMDTVGRTELILKASNVVDEAKDVTVLVTYEYPWLAGFRKPVTIFLSLAGTFALAWAIGSVDTSIGRRKK</sequence>